<organism evidence="5 6">
    <name type="scientific">Funneliformis geosporum</name>
    <dbReference type="NCBI Taxonomy" id="1117311"/>
    <lineage>
        <taxon>Eukaryota</taxon>
        <taxon>Fungi</taxon>
        <taxon>Fungi incertae sedis</taxon>
        <taxon>Mucoromycota</taxon>
        <taxon>Glomeromycotina</taxon>
        <taxon>Glomeromycetes</taxon>
        <taxon>Glomerales</taxon>
        <taxon>Glomeraceae</taxon>
        <taxon>Funneliformis</taxon>
    </lineage>
</organism>
<evidence type="ECO:0000313" key="6">
    <source>
        <dbReference type="Proteomes" id="UP001153678"/>
    </source>
</evidence>
<comment type="subcellular location">
    <subcellularLocation>
        <location evidence="1">Host cell</location>
    </subcellularLocation>
    <subcellularLocation>
        <location evidence="2">Secreted</location>
    </subcellularLocation>
</comment>
<gene>
    <name evidence="5" type="ORF">FWILDA_LOCUS9807</name>
</gene>
<dbReference type="InterPro" id="IPR045379">
    <property type="entry name" value="Crinkler_N"/>
</dbReference>
<evidence type="ECO:0000259" key="4">
    <source>
        <dbReference type="Pfam" id="PF20147"/>
    </source>
</evidence>
<proteinExistence type="predicted"/>
<feature type="domain" description="Crinkler effector protein N-terminal" evidence="4">
    <location>
        <begin position="13"/>
        <end position="109"/>
    </location>
</feature>
<dbReference type="OrthoDB" id="2409492at2759"/>
<name>A0A9W4SU13_9GLOM</name>
<dbReference type="GO" id="GO:0005576">
    <property type="term" value="C:extracellular region"/>
    <property type="evidence" value="ECO:0007669"/>
    <property type="project" value="UniProtKB-SubCell"/>
</dbReference>
<comment type="caution">
    <text evidence="5">The sequence shown here is derived from an EMBL/GenBank/DDBJ whole genome shotgun (WGS) entry which is preliminary data.</text>
</comment>
<dbReference type="GO" id="GO:0043657">
    <property type="term" value="C:host cell"/>
    <property type="evidence" value="ECO:0007669"/>
    <property type="project" value="UniProtKB-SubCell"/>
</dbReference>
<dbReference type="AlphaFoldDB" id="A0A9W4SU13"/>
<evidence type="ECO:0000256" key="1">
    <source>
        <dbReference type="ARBA" id="ARBA00004340"/>
    </source>
</evidence>
<accession>A0A9W4SU13</accession>
<keyword evidence="6" id="KW-1185">Reference proteome</keyword>
<protein>
    <submittedName>
        <fullName evidence="5">289_t:CDS:1</fullName>
    </submittedName>
</protein>
<keyword evidence="3" id="KW-0964">Secreted</keyword>
<evidence type="ECO:0000256" key="3">
    <source>
        <dbReference type="ARBA" id="ARBA00022525"/>
    </source>
</evidence>
<reference evidence="5" key="1">
    <citation type="submission" date="2022-08" db="EMBL/GenBank/DDBJ databases">
        <authorList>
            <person name="Kallberg Y."/>
            <person name="Tangrot J."/>
            <person name="Rosling A."/>
        </authorList>
    </citation>
    <scope>NUCLEOTIDE SEQUENCE</scope>
    <source>
        <strain evidence="5">Wild A</strain>
    </source>
</reference>
<evidence type="ECO:0000256" key="2">
    <source>
        <dbReference type="ARBA" id="ARBA00004613"/>
    </source>
</evidence>
<dbReference type="Proteomes" id="UP001153678">
    <property type="component" value="Unassembled WGS sequence"/>
</dbReference>
<dbReference type="EMBL" id="CAMKVN010002396">
    <property type="protein sequence ID" value="CAI2180888.1"/>
    <property type="molecule type" value="Genomic_DNA"/>
</dbReference>
<sequence length="117" mass="13238">MNISNIASSGMFINLWCIICENRSIFKITIKTGNDLIDLRKVIKNEKPNYFANVDADKLILWRTNIASNILRNKETAIKPNLNKKLEDTTDTVGNIFQNIVGNNIQVIVDVSITSEK</sequence>
<dbReference type="Pfam" id="PF20147">
    <property type="entry name" value="Crinkler"/>
    <property type="match status" value="1"/>
</dbReference>
<evidence type="ECO:0000313" key="5">
    <source>
        <dbReference type="EMBL" id="CAI2180888.1"/>
    </source>
</evidence>